<evidence type="ECO:0000256" key="1">
    <source>
        <dbReference type="SAM" id="Phobius"/>
    </source>
</evidence>
<feature type="transmembrane region" description="Helical" evidence="1">
    <location>
        <begin position="117"/>
        <end position="139"/>
    </location>
</feature>
<name>A0ABQ6N618_9STRA</name>
<gene>
    <name evidence="2" type="ORF">TeGR_g4399</name>
</gene>
<keyword evidence="1" id="KW-1133">Transmembrane helix</keyword>
<evidence type="ECO:0000313" key="3">
    <source>
        <dbReference type="Proteomes" id="UP001165060"/>
    </source>
</evidence>
<organism evidence="2 3">
    <name type="scientific">Tetraparma gracilis</name>
    <dbReference type="NCBI Taxonomy" id="2962635"/>
    <lineage>
        <taxon>Eukaryota</taxon>
        <taxon>Sar</taxon>
        <taxon>Stramenopiles</taxon>
        <taxon>Ochrophyta</taxon>
        <taxon>Bolidophyceae</taxon>
        <taxon>Parmales</taxon>
        <taxon>Triparmaceae</taxon>
        <taxon>Tetraparma</taxon>
    </lineage>
</organism>
<keyword evidence="3" id="KW-1185">Reference proteome</keyword>
<sequence>MSTDAHCESRKRSMVELAVDNVSLFAESFVVQLRTMIMELGMYSAIASVLPVVFVVWSAHLYKTEFGELIFGPNATIEAPIYGPASASPNITSVPTGLDKFNKFFADTEDDPHNRQWIYMLIFQAALYGTTIIRALVLFNPSTFVGRAVPVLAYVLVVAWLTRLFGAMAYQSAVDGEYSEENLGILNLTIVVFAVFPPVLMTLTLGLSSFTSPCGTLCKAFGFFFAINFAETLVGIVYSWYLIPIFFDSATTEWTRVVIRTVGTSCFMALSIEASWRSSRFLIAIGVPEQKTHLMLAVLAGVLPLYSRVMQGSAQSFTQSVIFELSGTVAELLTADTLLRGSTPFNERVKNVTVVRDQSKKAVSVAPAPAAPVQVAVDEGNGGGGGGSKEDYARQRLAFCSTALILISLAECSSIFVSSAFWLFSRANPGSPGSGPIPVSQTLLNVGIMVLGELVLTDGIIAYIGRHSKRYSNDPARDWAEFRRNKVLLWSVIACIACIAIPVMMNLPSSMCMTAFVGEEEHWAMTSCPPVPQNITEMAHVGPKWREQWEKYQ</sequence>
<keyword evidence="1" id="KW-0472">Membrane</keyword>
<proteinExistence type="predicted"/>
<feature type="transmembrane region" description="Helical" evidence="1">
    <location>
        <begin position="487"/>
        <end position="505"/>
    </location>
</feature>
<feature type="transmembrane region" description="Helical" evidence="1">
    <location>
        <begin position="151"/>
        <end position="173"/>
    </location>
</feature>
<reference evidence="2 3" key="1">
    <citation type="journal article" date="2023" name="Commun. Biol.">
        <title>Genome analysis of Parmales, the sister group of diatoms, reveals the evolutionary specialization of diatoms from phago-mixotrophs to photoautotrophs.</title>
        <authorList>
            <person name="Ban H."/>
            <person name="Sato S."/>
            <person name="Yoshikawa S."/>
            <person name="Yamada K."/>
            <person name="Nakamura Y."/>
            <person name="Ichinomiya M."/>
            <person name="Sato N."/>
            <person name="Blanc-Mathieu R."/>
            <person name="Endo H."/>
            <person name="Kuwata A."/>
            <person name="Ogata H."/>
        </authorList>
    </citation>
    <scope>NUCLEOTIDE SEQUENCE [LARGE SCALE GENOMIC DNA]</scope>
</reference>
<feature type="transmembrane region" description="Helical" evidence="1">
    <location>
        <begin position="220"/>
        <end position="242"/>
    </location>
</feature>
<feature type="transmembrane region" description="Helical" evidence="1">
    <location>
        <begin position="185"/>
        <end position="208"/>
    </location>
</feature>
<feature type="transmembrane region" description="Helical" evidence="1">
    <location>
        <begin position="397"/>
        <end position="424"/>
    </location>
</feature>
<dbReference type="EMBL" id="BRYB01002161">
    <property type="protein sequence ID" value="GMI40510.1"/>
    <property type="molecule type" value="Genomic_DNA"/>
</dbReference>
<feature type="transmembrane region" description="Helical" evidence="1">
    <location>
        <begin position="254"/>
        <end position="272"/>
    </location>
</feature>
<feature type="transmembrane region" description="Helical" evidence="1">
    <location>
        <begin position="40"/>
        <end position="59"/>
    </location>
</feature>
<comment type="caution">
    <text evidence="2">The sequence shown here is derived from an EMBL/GenBank/DDBJ whole genome shotgun (WGS) entry which is preliminary data.</text>
</comment>
<evidence type="ECO:0000313" key="2">
    <source>
        <dbReference type="EMBL" id="GMI40510.1"/>
    </source>
</evidence>
<accession>A0ABQ6N618</accession>
<feature type="transmembrane region" description="Helical" evidence="1">
    <location>
        <begin position="444"/>
        <end position="466"/>
    </location>
</feature>
<keyword evidence="1" id="KW-0812">Transmembrane</keyword>
<dbReference type="Proteomes" id="UP001165060">
    <property type="component" value="Unassembled WGS sequence"/>
</dbReference>
<evidence type="ECO:0008006" key="4">
    <source>
        <dbReference type="Google" id="ProtNLM"/>
    </source>
</evidence>
<protein>
    <recommendedName>
        <fullName evidence="4">Transmembrane protein</fullName>
    </recommendedName>
</protein>